<proteinExistence type="predicted"/>
<name>A0AC34RBW3_9BILA</name>
<organism evidence="1 2">
    <name type="scientific">Panagrolaimus sp. JU765</name>
    <dbReference type="NCBI Taxonomy" id="591449"/>
    <lineage>
        <taxon>Eukaryota</taxon>
        <taxon>Metazoa</taxon>
        <taxon>Ecdysozoa</taxon>
        <taxon>Nematoda</taxon>
        <taxon>Chromadorea</taxon>
        <taxon>Rhabditida</taxon>
        <taxon>Tylenchina</taxon>
        <taxon>Panagrolaimomorpha</taxon>
        <taxon>Panagrolaimoidea</taxon>
        <taxon>Panagrolaimidae</taxon>
        <taxon>Panagrolaimus</taxon>
    </lineage>
</organism>
<accession>A0AC34RBW3</accession>
<sequence length="164" mass="19090">VAWYAVRLIVEEEYWYYPVLRYENLKGKDICEKVEPWTMEGSHEGIYLGNGRVAHVSAEEHVKWNTKSRAYPRIDTLKKFLGEPGTELRIVDHCFRQRDPESIVEIAQLIVKNYAELQAYDMLPCRDGCPRIYSLISNNCQHFANSCAIGHELMTELKSFFQGN</sequence>
<reference evidence="2" key="1">
    <citation type="submission" date="2022-11" db="UniProtKB">
        <authorList>
            <consortium name="WormBaseParasite"/>
        </authorList>
    </citation>
    <scope>IDENTIFICATION</scope>
</reference>
<evidence type="ECO:0000313" key="1">
    <source>
        <dbReference type="Proteomes" id="UP000887576"/>
    </source>
</evidence>
<dbReference type="Proteomes" id="UP000887576">
    <property type="component" value="Unplaced"/>
</dbReference>
<protein>
    <submittedName>
        <fullName evidence="2">LRAT domain-containing protein</fullName>
    </submittedName>
</protein>
<dbReference type="WBParaSite" id="JU765_v2.g5524.t1">
    <property type="protein sequence ID" value="JU765_v2.g5524.t1"/>
    <property type="gene ID" value="JU765_v2.g5524"/>
</dbReference>
<evidence type="ECO:0000313" key="2">
    <source>
        <dbReference type="WBParaSite" id="JU765_v2.g5524.t1"/>
    </source>
</evidence>